<keyword evidence="2" id="KW-1185">Reference proteome</keyword>
<reference evidence="1 2" key="1">
    <citation type="journal article" date="2024" name="Ann. Entomol. Soc. Am.">
        <title>Genomic analyses of the southern and eastern yellowjacket wasps (Hymenoptera: Vespidae) reveal evolutionary signatures of social life.</title>
        <authorList>
            <person name="Catto M.A."/>
            <person name="Caine P.B."/>
            <person name="Orr S.E."/>
            <person name="Hunt B.G."/>
            <person name="Goodisman M.A.D."/>
        </authorList>
    </citation>
    <scope>NUCLEOTIDE SEQUENCE [LARGE SCALE GENOMIC DNA]</scope>
    <source>
        <strain evidence="1">233</strain>
        <tissue evidence="1">Head and thorax</tissue>
    </source>
</reference>
<protein>
    <submittedName>
        <fullName evidence="1">Uncharacterized protein</fullName>
    </submittedName>
</protein>
<dbReference type="EMBL" id="JAUDFV010000154">
    <property type="protein sequence ID" value="KAL2716453.1"/>
    <property type="molecule type" value="Genomic_DNA"/>
</dbReference>
<comment type="caution">
    <text evidence="1">The sequence shown here is derived from an EMBL/GenBank/DDBJ whole genome shotgun (WGS) entry which is preliminary data.</text>
</comment>
<gene>
    <name evidence="1" type="ORF">V1478_014129</name>
</gene>
<name>A0ABD2A759_VESSQ</name>
<feature type="non-terminal residue" evidence="1">
    <location>
        <position position="1"/>
    </location>
</feature>
<accession>A0ABD2A759</accession>
<evidence type="ECO:0000313" key="2">
    <source>
        <dbReference type="Proteomes" id="UP001607302"/>
    </source>
</evidence>
<dbReference type="Proteomes" id="UP001607302">
    <property type="component" value="Unassembled WGS sequence"/>
</dbReference>
<proteinExistence type="predicted"/>
<organism evidence="1 2">
    <name type="scientific">Vespula squamosa</name>
    <name type="common">Southern yellow jacket</name>
    <name type="synonym">Wasp</name>
    <dbReference type="NCBI Taxonomy" id="30214"/>
    <lineage>
        <taxon>Eukaryota</taxon>
        <taxon>Metazoa</taxon>
        <taxon>Ecdysozoa</taxon>
        <taxon>Arthropoda</taxon>
        <taxon>Hexapoda</taxon>
        <taxon>Insecta</taxon>
        <taxon>Pterygota</taxon>
        <taxon>Neoptera</taxon>
        <taxon>Endopterygota</taxon>
        <taxon>Hymenoptera</taxon>
        <taxon>Apocrita</taxon>
        <taxon>Aculeata</taxon>
        <taxon>Vespoidea</taxon>
        <taxon>Vespidae</taxon>
        <taxon>Vespinae</taxon>
        <taxon>Vespula</taxon>
    </lineage>
</organism>
<dbReference type="AlphaFoldDB" id="A0ABD2A759"/>
<sequence>QQQHSAAMAADAAGAMISFTLRKKKTKKYSRSRNSSVYTHAYMDHNRCRQSADCEKRKRKQVYQGAT</sequence>
<evidence type="ECO:0000313" key="1">
    <source>
        <dbReference type="EMBL" id="KAL2716453.1"/>
    </source>
</evidence>